<dbReference type="GO" id="GO:0006508">
    <property type="term" value="P:proteolysis"/>
    <property type="evidence" value="ECO:0007669"/>
    <property type="project" value="InterPro"/>
</dbReference>
<reference evidence="5 6" key="1">
    <citation type="submission" date="2016-10" db="EMBL/GenBank/DDBJ databases">
        <authorList>
            <person name="de Groot N.N."/>
        </authorList>
    </citation>
    <scope>NUCLEOTIDE SEQUENCE [LARGE SCALE GENOMIC DNA]</scope>
    <source>
        <strain evidence="5 6">DSM 43019</strain>
    </source>
</reference>
<dbReference type="InterPro" id="IPR043504">
    <property type="entry name" value="Peptidase_S1_PA_chymotrypsin"/>
</dbReference>
<dbReference type="InterPro" id="IPR051333">
    <property type="entry name" value="CLIP_Serine_Protease"/>
</dbReference>
<dbReference type="AlphaFoldDB" id="A0A1I2F5W3"/>
<feature type="domain" description="Peptidase S1" evidence="4">
    <location>
        <begin position="12"/>
        <end position="251"/>
    </location>
</feature>
<gene>
    <name evidence="5" type="ORF">SAMN05421541_10595</name>
</gene>
<dbReference type="PROSITE" id="PS00135">
    <property type="entry name" value="TRYPSIN_SER"/>
    <property type="match status" value="1"/>
</dbReference>
<protein>
    <submittedName>
        <fullName evidence="5">Repeat domain-containing protein</fullName>
    </submittedName>
</protein>
<dbReference type="PANTHER" id="PTHR24260">
    <property type="match status" value="1"/>
</dbReference>
<name>A0A1I2F5W3_9ACTN</name>
<evidence type="ECO:0000256" key="2">
    <source>
        <dbReference type="ARBA" id="ARBA00023157"/>
    </source>
</evidence>
<dbReference type="PANTHER" id="PTHR24260:SF136">
    <property type="entry name" value="GH08193P-RELATED"/>
    <property type="match status" value="1"/>
</dbReference>
<dbReference type="InterPro" id="IPR001314">
    <property type="entry name" value="Peptidase_S1A"/>
</dbReference>
<keyword evidence="6" id="KW-1185">Reference proteome</keyword>
<evidence type="ECO:0000256" key="1">
    <source>
        <dbReference type="ARBA" id="ARBA00022729"/>
    </source>
</evidence>
<dbReference type="SUPFAM" id="SSF50494">
    <property type="entry name" value="Trypsin-like serine proteases"/>
    <property type="match status" value="1"/>
</dbReference>
<dbReference type="GO" id="GO:0004252">
    <property type="term" value="F:serine-type endopeptidase activity"/>
    <property type="evidence" value="ECO:0007669"/>
    <property type="project" value="InterPro"/>
</dbReference>
<dbReference type="Gene3D" id="2.40.10.10">
    <property type="entry name" value="Trypsin-like serine proteases"/>
    <property type="match status" value="1"/>
</dbReference>
<proteinExistence type="predicted"/>
<accession>A0A1I2F5W3</accession>
<keyword evidence="2" id="KW-1015">Disulfide bond</keyword>
<evidence type="ECO:0000259" key="4">
    <source>
        <dbReference type="PROSITE" id="PS50240"/>
    </source>
</evidence>
<feature type="chain" id="PRO_5038916621" evidence="3">
    <location>
        <begin position="25"/>
        <end position="465"/>
    </location>
</feature>
<dbReference type="Gene3D" id="2.40.128.340">
    <property type="match status" value="2"/>
</dbReference>
<sequence>MRRNKKSLLAVVTAGAVAVTNPWAGVPAQAAGATAASDYDFVAKIEVGVPGASDARGCSGALVRAEWVLTSAACFARNGVPLANDVPPLTTTITVGRPDLTTGTGQVLTATRVVSRSDRDVALVRLNRAVTGLTPIVLGDTAPAVGEVWRIAGYGRTRSEWIPTHQHAGDVTVESAASAPSVRLTNTRDVTVCRGDSGGPVFREANGRQLLMGVATSSGQAGCLGAGEDAPTGVVSTRVDDLNDWIDASTSTPLRPRIDFNNDGNADIAGHNANDDMLLFAGDGKGKLRDAGLMWPSGGQWRGFHAITAGDFNNDGNTDIAGHNANDDMLLFAGDGKGKLRDAGLMWPSGGQWRGFHAITAGDFNNDGNTDIAGHNANDDMLLFAGDGKGKLRDAGLMWPSGGQWRGFHAITAGDFNNDGNTDIAGHNANDDMLLFAGDGKGKLRDAGLMWPSGGQWRGFHAISS</sequence>
<organism evidence="5 6">
    <name type="scientific">Actinoplanes philippinensis</name>
    <dbReference type="NCBI Taxonomy" id="35752"/>
    <lineage>
        <taxon>Bacteria</taxon>
        <taxon>Bacillati</taxon>
        <taxon>Actinomycetota</taxon>
        <taxon>Actinomycetes</taxon>
        <taxon>Micromonosporales</taxon>
        <taxon>Micromonosporaceae</taxon>
        <taxon>Actinoplanes</taxon>
    </lineage>
</organism>
<dbReference type="InterPro" id="IPR001254">
    <property type="entry name" value="Trypsin_dom"/>
</dbReference>
<dbReference type="PRINTS" id="PR00722">
    <property type="entry name" value="CHYMOTRYPSIN"/>
</dbReference>
<dbReference type="InterPro" id="IPR033116">
    <property type="entry name" value="TRYPSIN_SER"/>
</dbReference>
<dbReference type="Pfam" id="PF00089">
    <property type="entry name" value="Trypsin"/>
    <property type="match status" value="1"/>
</dbReference>
<dbReference type="SUPFAM" id="SSF69318">
    <property type="entry name" value="Integrin alpha N-terminal domain"/>
    <property type="match status" value="1"/>
</dbReference>
<evidence type="ECO:0000313" key="5">
    <source>
        <dbReference type="EMBL" id="SFF00006.1"/>
    </source>
</evidence>
<dbReference type="Proteomes" id="UP000199645">
    <property type="component" value="Unassembled WGS sequence"/>
</dbReference>
<dbReference type="SMART" id="SM00020">
    <property type="entry name" value="Tryp_SPc"/>
    <property type="match status" value="1"/>
</dbReference>
<dbReference type="InterPro" id="IPR013517">
    <property type="entry name" value="FG-GAP"/>
</dbReference>
<evidence type="ECO:0000313" key="6">
    <source>
        <dbReference type="Proteomes" id="UP000199645"/>
    </source>
</evidence>
<dbReference type="Pfam" id="PF13517">
    <property type="entry name" value="FG-GAP_3"/>
    <property type="match status" value="2"/>
</dbReference>
<dbReference type="PROSITE" id="PS50240">
    <property type="entry name" value="TRYPSIN_DOM"/>
    <property type="match status" value="1"/>
</dbReference>
<keyword evidence="1 3" id="KW-0732">Signal</keyword>
<dbReference type="EMBL" id="FONV01000005">
    <property type="protein sequence ID" value="SFF00006.1"/>
    <property type="molecule type" value="Genomic_DNA"/>
</dbReference>
<feature type="signal peptide" evidence="3">
    <location>
        <begin position="1"/>
        <end position="24"/>
    </location>
</feature>
<dbReference type="STRING" id="35752.SAMN05421541_10595"/>
<evidence type="ECO:0000256" key="3">
    <source>
        <dbReference type="SAM" id="SignalP"/>
    </source>
</evidence>
<dbReference type="InterPro" id="IPR009003">
    <property type="entry name" value="Peptidase_S1_PA"/>
</dbReference>
<dbReference type="RefSeq" id="WP_177319701.1">
    <property type="nucleotide sequence ID" value="NZ_FONV01000005.1"/>
</dbReference>
<dbReference type="InterPro" id="IPR028994">
    <property type="entry name" value="Integrin_alpha_N"/>
</dbReference>